<protein>
    <submittedName>
        <fullName evidence="2">Uncharacterized protein</fullName>
    </submittedName>
</protein>
<gene>
    <name evidence="2" type="ORF">CONLIGDRAFT_650640</name>
</gene>
<keyword evidence="3" id="KW-1185">Reference proteome</keyword>
<accession>A0A1J7IZN7</accession>
<evidence type="ECO:0000313" key="2">
    <source>
        <dbReference type="EMBL" id="OIW22348.1"/>
    </source>
</evidence>
<name>A0A1J7IZN7_9PEZI</name>
<dbReference type="Proteomes" id="UP000182658">
    <property type="component" value="Unassembled WGS sequence"/>
</dbReference>
<dbReference type="InParanoid" id="A0A1J7IZN7"/>
<proteinExistence type="predicted"/>
<dbReference type="AlphaFoldDB" id="A0A1J7IZN7"/>
<organism evidence="2 3">
    <name type="scientific">Coniochaeta ligniaria NRRL 30616</name>
    <dbReference type="NCBI Taxonomy" id="1408157"/>
    <lineage>
        <taxon>Eukaryota</taxon>
        <taxon>Fungi</taxon>
        <taxon>Dikarya</taxon>
        <taxon>Ascomycota</taxon>
        <taxon>Pezizomycotina</taxon>
        <taxon>Sordariomycetes</taxon>
        <taxon>Sordariomycetidae</taxon>
        <taxon>Coniochaetales</taxon>
        <taxon>Coniochaetaceae</taxon>
        <taxon>Coniochaeta</taxon>
    </lineage>
</organism>
<evidence type="ECO:0000256" key="1">
    <source>
        <dbReference type="SAM" id="MobiDB-lite"/>
    </source>
</evidence>
<evidence type="ECO:0000313" key="3">
    <source>
        <dbReference type="Proteomes" id="UP000182658"/>
    </source>
</evidence>
<feature type="region of interest" description="Disordered" evidence="1">
    <location>
        <begin position="69"/>
        <end position="91"/>
    </location>
</feature>
<dbReference type="EMBL" id="KV875120">
    <property type="protein sequence ID" value="OIW22348.1"/>
    <property type="molecule type" value="Genomic_DNA"/>
</dbReference>
<feature type="compositionally biased region" description="Polar residues" evidence="1">
    <location>
        <begin position="81"/>
        <end position="91"/>
    </location>
</feature>
<reference evidence="2 3" key="1">
    <citation type="submission" date="2016-10" db="EMBL/GenBank/DDBJ databases">
        <title>Draft genome sequence of Coniochaeta ligniaria NRRL30616, a lignocellulolytic fungus for bioabatement of inhibitors in plant biomass hydrolysates.</title>
        <authorList>
            <consortium name="DOE Joint Genome Institute"/>
            <person name="Jimenez D.J."/>
            <person name="Hector R.E."/>
            <person name="Riley R."/>
            <person name="Sun H."/>
            <person name="Grigoriev I.V."/>
            <person name="Van Elsas J.D."/>
            <person name="Nichols N.N."/>
        </authorList>
    </citation>
    <scope>NUCLEOTIDE SEQUENCE [LARGE SCALE GENOMIC DNA]</scope>
    <source>
        <strain evidence="2 3">NRRL 30616</strain>
    </source>
</reference>
<sequence length="173" mass="19673">MIAAKRDEALRIPWTLQITSPIAFRYVLRTAGWPYFGGQRRNFSDRRGEAGLRAARLEPRDGIDIVTTAAETDSDDGGGSRTNNVPYTNPADTIKNRSNLDTVPLPRTSIWDSPKASQYRVRLHSTSEYDVYCYLTANRTCLSRNPINSDQDTDHNISYSYWPKIQDCKFCTD</sequence>